<evidence type="ECO:0000313" key="2">
    <source>
        <dbReference type="EMBL" id="MBK8523097.1"/>
    </source>
</evidence>
<organism evidence="2 3">
    <name type="scientific">Candidatus Proximibacter danicus</name>
    <dbReference type="NCBI Taxonomy" id="2954365"/>
    <lineage>
        <taxon>Bacteria</taxon>
        <taxon>Pseudomonadati</taxon>
        <taxon>Pseudomonadota</taxon>
        <taxon>Betaproteobacteria</taxon>
        <taxon>Candidatus Proximibacter</taxon>
    </lineage>
</organism>
<accession>A0A9D7K1S2</accession>
<proteinExistence type="predicted"/>
<reference evidence="2" key="1">
    <citation type="submission" date="2020-10" db="EMBL/GenBank/DDBJ databases">
        <title>Connecting structure to function with the recovery of over 1000 high-quality activated sludge metagenome-assembled genomes encoding full-length rRNA genes using long-read sequencing.</title>
        <authorList>
            <person name="Singleton C.M."/>
            <person name="Petriglieri F."/>
            <person name="Kristensen J.M."/>
            <person name="Kirkegaard R.H."/>
            <person name="Michaelsen T.Y."/>
            <person name="Andersen M.H."/>
            <person name="Karst S.M."/>
            <person name="Dueholm M.S."/>
            <person name="Nielsen P.H."/>
            <person name="Albertsen M."/>
        </authorList>
    </citation>
    <scope>NUCLEOTIDE SEQUENCE</scope>
    <source>
        <strain evidence="2">Hirt_18-Q3-R61-65_BATAC.395</strain>
    </source>
</reference>
<comment type="caution">
    <text evidence="2">The sequence shown here is derived from an EMBL/GenBank/DDBJ whole genome shotgun (WGS) entry which is preliminary data.</text>
</comment>
<dbReference type="PROSITE" id="PS51257">
    <property type="entry name" value="PROKAR_LIPOPROTEIN"/>
    <property type="match status" value="1"/>
</dbReference>
<feature type="signal peptide" evidence="1">
    <location>
        <begin position="1"/>
        <end position="26"/>
    </location>
</feature>
<gene>
    <name evidence="2" type="ORF">IPL58_02610</name>
</gene>
<sequence>MIDRRTFLKTGFAGTLLLACVGHVAAASDDEEASMLTAISAALLVGMLSGQPAARTEALSSTVAGVRQAVAGLPPHLQSEIADLFSLLRFSLTRRFLAGVSAPWAEAREEDVAAFLESWRHSRFSLLQTAYGALHDLVLGAWYARPEHWAAIGYPGTPEVF</sequence>
<dbReference type="AlphaFoldDB" id="A0A9D7K1S2"/>
<keyword evidence="1" id="KW-0732">Signal</keyword>
<evidence type="ECO:0000256" key="1">
    <source>
        <dbReference type="SAM" id="SignalP"/>
    </source>
</evidence>
<name>A0A9D7K1S2_9PROT</name>
<evidence type="ECO:0000313" key="3">
    <source>
        <dbReference type="Proteomes" id="UP000886689"/>
    </source>
</evidence>
<feature type="chain" id="PRO_5038692391" description="Twin-arginine translocation signal domain-containing protein" evidence="1">
    <location>
        <begin position="27"/>
        <end position="161"/>
    </location>
</feature>
<dbReference type="EMBL" id="JADJUC010000002">
    <property type="protein sequence ID" value="MBK8523097.1"/>
    <property type="molecule type" value="Genomic_DNA"/>
</dbReference>
<evidence type="ECO:0008006" key="4">
    <source>
        <dbReference type="Google" id="ProtNLM"/>
    </source>
</evidence>
<dbReference type="PROSITE" id="PS51318">
    <property type="entry name" value="TAT"/>
    <property type="match status" value="1"/>
</dbReference>
<dbReference type="Proteomes" id="UP000886689">
    <property type="component" value="Unassembled WGS sequence"/>
</dbReference>
<protein>
    <recommendedName>
        <fullName evidence="4">Twin-arginine translocation signal domain-containing protein</fullName>
    </recommendedName>
</protein>
<dbReference type="InterPro" id="IPR006311">
    <property type="entry name" value="TAT_signal"/>
</dbReference>